<evidence type="ECO:0000256" key="1">
    <source>
        <dbReference type="SAM" id="MobiDB-lite"/>
    </source>
</evidence>
<dbReference type="EMBL" id="HG710173">
    <property type="protein sequence ID" value="CDJ45646.1"/>
    <property type="molecule type" value="Genomic_DNA"/>
</dbReference>
<feature type="region of interest" description="Disordered" evidence="1">
    <location>
        <begin position="77"/>
        <end position="111"/>
    </location>
</feature>
<dbReference type="AlphaFoldDB" id="U6L667"/>
<feature type="signal peptide" evidence="2">
    <location>
        <begin position="1"/>
        <end position="24"/>
    </location>
</feature>
<accession>U6L667</accession>
<dbReference type="VEuPathDB" id="ToxoDB:EBH_0043340"/>
<reference evidence="3" key="1">
    <citation type="submission" date="2013-10" db="EMBL/GenBank/DDBJ databases">
        <title>Genomic analysis of the causative agents of coccidiosis in chickens.</title>
        <authorList>
            <person name="Reid A.J."/>
            <person name="Blake D."/>
            <person name="Billington K."/>
            <person name="Browne H."/>
            <person name="Dunn M."/>
            <person name="Hung S."/>
            <person name="Kawahara F."/>
            <person name="Miranda-Saavedra D."/>
            <person name="Mourier T."/>
            <person name="Nagra H."/>
            <person name="Otto T.D."/>
            <person name="Rawlings N."/>
            <person name="Sanchez A."/>
            <person name="Sanders M."/>
            <person name="Subramaniam C."/>
            <person name="Tay Y."/>
            <person name="Dear P."/>
            <person name="Doerig C."/>
            <person name="Gruber A."/>
            <person name="Parkinson J."/>
            <person name="Shirley M."/>
            <person name="Wan K.L."/>
            <person name="Berriman M."/>
            <person name="Tomley F."/>
            <person name="Pain A."/>
        </authorList>
    </citation>
    <scope>NUCLEOTIDE SEQUENCE [LARGE SCALE GENOMIC DNA]</scope>
    <source>
        <strain evidence="3">Houghton</strain>
    </source>
</reference>
<protein>
    <submittedName>
        <fullName evidence="3">SAG family member</fullName>
    </submittedName>
</protein>
<dbReference type="Proteomes" id="UP000030750">
    <property type="component" value="Unassembled WGS sequence"/>
</dbReference>
<evidence type="ECO:0000313" key="3">
    <source>
        <dbReference type="EMBL" id="CDJ45646.1"/>
    </source>
</evidence>
<reference evidence="3" key="2">
    <citation type="submission" date="2013-10" db="EMBL/GenBank/DDBJ databases">
        <authorList>
            <person name="Aslett M."/>
        </authorList>
    </citation>
    <scope>NUCLEOTIDE SEQUENCE [LARGE SCALE GENOMIC DNA]</scope>
    <source>
        <strain evidence="3">Houghton</strain>
    </source>
</reference>
<feature type="compositionally biased region" description="Basic and acidic residues" evidence="1">
    <location>
        <begin position="90"/>
        <end position="99"/>
    </location>
</feature>
<organism evidence="3 4">
    <name type="scientific">Eimeria brunetti</name>
    <dbReference type="NCBI Taxonomy" id="51314"/>
    <lineage>
        <taxon>Eukaryota</taxon>
        <taxon>Sar</taxon>
        <taxon>Alveolata</taxon>
        <taxon>Apicomplexa</taxon>
        <taxon>Conoidasida</taxon>
        <taxon>Coccidia</taxon>
        <taxon>Eucoccidiorida</taxon>
        <taxon>Eimeriorina</taxon>
        <taxon>Eimeriidae</taxon>
        <taxon>Eimeria</taxon>
    </lineage>
</organism>
<name>U6L667_9EIME</name>
<dbReference type="Pfam" id="PF11054">
    <property type="entry name" value="Surface_antigen"/>
    <property type="match status" value="1"/>
</dbReference>
<dbReference type="InterPro" id="IPR021288">
    <property type="entry name" value="Surface_antigen"/>
</dbReference>
<feature type="chain" id="PRO_5004674108" evidence="2">
    <location>
        <begin position="25"/>
        <end position="292"/>
    </location>
</feature>
<keyword evidence="4" id="KW-1185">Reference proteome</keyword>
<evidence type="ECO:0000256" key="2">
    <source>
        <dbReference type="SAM" id="SignalP"/>
    </source>
</evidence>
<evidence type="ECO:0000313" key="4">
    <source>
        <dbReference type="Proteomes" id="UP000030750"/>
    </source>
</evidence>
<gene>
    <name evidence="3" type="ORF">EBH_0043340</name>
</gene>
<keyword evidence="2" id="KW-0732">Signal</keyword>
<proteinExistence type="predicted"/>
<sequence length="292" mass="31128">MAPFYGTAAAVCLVALSGIRGVAAQQDSPQQTTYKLKAQEVTEDAYLAVNLARNGGLPVRIKEVTENKNLVSTLTGKINAEGSQSPGGGRTDDQPLEKLKTKKPYSTLPDPSGVQKEMFHQAFEYPTGTGATPDYRQTLEEALKAGLDLFSKKYPGDTQAWEEIWKQDAGASLGYLLGSNSTQIGCAIGRCTKVTTQTGPTRSIMEKTVDSNEAVEELTNKAVLLCQLEPPATKNTAPFDEAYFTGLIARTTELANMTEEDLKAPTNDGTAVAAVPTILFAGLLAMLTAISA</sequence>